<protein>
    <recommendedName>
        <fullName evidence="1">MULE transposase domain-containing protein</fullName>
    </recommendedName>
</protein>
<evidence type="ECO:0000313" key="2">
    <source>
        <dbReference type="EMBL" id="KAH3721734.1"/>
    </source>
</evidence>
<sequence length="114" mass="13120">MEHIRQHRNNFFAQLFCIRVPLGDGNVSAAYAFLTGKQQEFYEEVFTAVLDACLQRDIRPNVRVVVCDYEQAIHNAVRTSLSFQIRHYGTSSHVCRRTTPWPKQRCTGSNTGSR</sequence>
<feature type="domain" description="MULE transposase" evidence="1">
    <location>
        <begin position="24"/>
        <end position="95"/>
    </location>
</feature>
<reference evidence="2" key="2">
    <citation type="submission" date="2020-11" db="EMBL/GenBank/DDBJ databases">
        <authorList>
            <person name="McCartney M.A."/>
            <person name="Auch B."/>
            <person name="Kono T."/>
            <person name="Mallez S."/>
            <person name="Becker A."/>
            <person name="Gohl D.M."/>
            <person name="Silverstein K.A.T."/>
            <person name="Koren S."/>
            <person name="Bechman K.B."/>
            <person name="Herman A."/>
            <person name="Abrahante J.E."/>
            <person name="Garbe J."/>
        </authorList>
    </citation>
    <scope>NUCLEOTIDE SEQUENCE</scope>
    <source>
        <strain evidence="2">Duluth1</strain>
        <tissue evidence="2">Whole animal</tissue>
    </source>
</reference>
<accession>A0A9D4CDK8</accession>
<organism evidence="2 3">
    <name type="scientific">Dreissena polymorpha</name>
    <name type="common">Zebra mussel</name>
    <name type="synonym">Mytilus polymorpha</name>
    <dbReference type="NCBI Taxonomy" id="45954"/>
    <lineage>
        <taxon>Eukaryota</taxon>
        <taxon>Metazoa</taxon>
        <taxon>Spiralia</taxon>
        <taxon>Lophotrochozoa</taxon>
        <taxon>Mollusca</taxon>
        <taxon>Bivalvia</taxon>
        <taxon>Autobranchia</taxon>
        <taxon>Heteroconchia</taxon>
        <taxon>Euheterodonta</taxon>
        <taxon>Imparidentia</taxon>
        <taxon>Neoheterodontei</taxon>
        <taxon>Myida</taxon>
        <taxon>Dreissenoidea</taxon>
        <taxon>Dreissenidae</taxon>
        <taxon>Dreissena</taxon>
    </lineage>
</organism>
<dbReference type="EMBL" id="JAIWYP010000013">
    <property type="protein sequence ID" value="KAH3721734.1"/>
    <property type="molecule type" value="Genomic_DNA"/>
</dbReference>
<gene>
    <name evidence="2" type="ORF">DPMN_064682</name>
</gene>
<dbReference type="AlphaFoldDB" id="A0A9D4CDK8"/>
<evidence type="ECO:0000259" key="1">
    <source>
        <dbReference type="Pfam" id="PF10551"/>
    </source>
</evidence>
<keyword evidence="3" id="KW-1185">Reference proteome</keyword>
<reference evidence="2" key="1">
    <citation type="journal article" date="2019" name="bioRxiv">
        <title>The Genome of the Zebra Mussel, Dreissena polymorpha: A Resource for Invasive Species Research.</title>
        <authorList>
            <person name="McCartney M.A."/>
            <person name="Auch B."/>
            <person name="Kono T."/>
            <person name="Mallez S."/>
            <person name="Zhang Y."/>
            <person name="Obille A."/>
            <person name="Becker A."/>
            <person name="Abrahante J.E."/>
            <person name="Garbe J."/>
            <person name="Badalamenti J.P."/>
            <person name="Herman A."/>
            <person name="Mangelson H."/>
            <person name="Liachko I."/>
            <person name="Sullivan S."/>
            <person name="Sone E.D."/>
            <person name="Koren S."/>
            <person name="Silverstein K.A.T."/>
            <person name="Beckman K.B."/>
            <person name="Gohl D.M."/>
        </authorList>
    </citation>
    <scope>NUCLEOTIDE SEQUENCE</scope>
    <source>
        <strain evidence="2">Duluth1</strain>
        <tissue evidence="2">Whole animal</tissue>
    </source>
</reference>
<proteinExistence type="predicted"/>
<dbReference type="Proteomes" id="UP000828390">
    <property type="component" value="Unassembled WGS sequence"/>
</dbReference>
<dbReference type="Pfam" id="PF10551">
    <property type="entry name" value="MULE"/>
    <property type="match status" value="1"/>
</dbReference>
<dbReference type="InterPro" id="IPR018289">
    <property type="entry name" value="MULE_transposase_dom"/>
</dbReference>
<evidence type="ECO:0000313" key="3">
    <source>
        <dbReference type="Proteomes" id="UP000828390"/>
    </source>
</evidence>
<name>A0A9D4CDK8_DREPO</name>
<comment type="caution">
    <text evidence="2">The sequence shown here is derived from an EMBL/GenBank/DDBJ whole genome shotgun (WGS) entry which is preliminary data.</text>
</comment>